<name>A0A3E1BH18_RHILT</name>
<protein>
    <submittedName>
        <fullName evidence="1">Uncharacterized protein</fullName>
    </submittedName>
</protein>
<gene>
    <name evidence="1" type="ORF">B5K10_15625</name>
</gene>
<proteinExistence type="predicted"/>
<accession>A0A3E1BH18</accession>
<reference evidence="1 2" key="1">
    <citation type="submission" date="2017-03" db="EMBL/GenBank/DDBJ databases">
        <title>Genome analysis of Rhizobial strains effectives or ineffectives for nitrogen fixation isolated from bean seeds.</title>
        <authorList>
            <person name="Peralta H."/>
            <person name="Aguilar-Vera A."/>
            <person name="Mora Y."/>
            <person name="Vargas-Lagunas C."/>
            <person name="Girard L."/>
            <person name="Mora J."/>
        </authorList>
    </citation>
    <scope>NUCLEOTIDE SEQUENCE [LARGE SCALE GENOMIC DNA]</scope>
    <source>
        <strain evidence="1 2">CCGM5</strain>
    </source>
</reference>
<dbReference type="EMBL" id="NAOO01000018">
    <property type="protein sequence ID" value="RFB92248.1"/>
    <property type="molecule type" value="Genomic_DNA"/>
</dbReference>
<sequence>MTVKADRLRPDCALPMTCIGRAKFMGKSRWMLNLPQPDGPAACFSFILEAAPAWFDLPVFVGFDALFPFAELSPKKYQLSSRF</sequence>
<comment type="caution">
    <text evidence="1">The sequence shown here is derived from an EMBL/GenBank/DDBJ whole genome shotgun (WGS) entry which is preliminary data.</text>
</comment>
<dbReference type="AlphaFoldDB" id="A0A3E1BH18"/>
<evidence type="ECO:0000313" key="2">
    <source>
        <dbReference type="Proteomes" id="UP000256748"/>
    </source>
</evidence>
<evidence type="ECO:0000313" key="1">
    <source>
        <dbReference type="EMBL" id="RFB92248.1"/>
    </source>
</evidence>
<dbReference type="RefSeq" id="WP_116273952.1">
    <property type="nucleotide sequence ID" value="NZ_KZ859521.1"/>
</dbReference>
<dbReference type="Proteomes" id="UP000256748">
    <property type="component" value="Unassembled WGS sequence"/>
</dbReference>
<organism evidence="1 2">
    <name type="scientific">Rhizobium leguminosarum bv. trifolii</name>
    <dbReference type="NCBI Taxonomy" id="386"/>
    <lineage>
        <taxon>Bacteria</taxon>
        <taxon>Pseudomonadati</taxon>
        <taxon>Pseudomonadota</taxon>
        <taxon>Alphaproteobacteria</taxon>
        <taxon>Hyphomicrobiales</taxon>
        <taxon>Rhizobiaceae</taxon>
        <taxon>Rhizobium/Agrobacterium group</taxon>
        <taxon>Rhizobium</taxon>
    </lineage>
</organism>